<dbReference type="InterPro" id="IPR036568">
    <property type="entry name" value="GGCT-like_sf"/>
</dbReference>
<sequence>MINKFIYIFSYGTLQDERLLKILNIKVYKSYDGILNNYAKFSDTSPYLGIIEYKNKFVTGKVLKIKKNDLWKIEYWEDKPEYIEQNVKVWINSENKFIDAWVYIKEPIEKYYLIGDDKLTNLEKMYHNALMSLESKKHFFKNTNCSLTFGVKYTFNLDDNIFKNKTNNKKFSKFKQIILNIFKNNNIYFLNSDNFKYLFVLKDKDKQYNLYLFSFNNIISKFKIKKYIQEIKNQYFNFEYINKNILKFVDIKAEYKNSNLVYLINNKIYNKNNKCLTAQVLNTLNTELEIKALIDILKKES</sequence>
<dbReference type="OrthoDB" id="8538589at2"/>
<dbReference type="KEGG" id="mob:NCTC10112_00625"/>
<dbReference type="EMBL" id="LR214940">
    <property type="protein sequence ID" value="VEU56024.1"/>
    <property type="molecule type" value="Genomic_DNA"/>
</dbReference>
<reference evidence="2 3" key="1">
    <citation type="submission" date="2019-01" db="EMBL/GenBank/DDBJ databases">
        <authorList>
            <consortium name="Pathogen Informatics"/>
        </authorList>
    </citation>
    <scope>NUCLEOTIDE SEQUENCE [LARGE SCALE GENOMIC DNA]</scope>
    <source>
        <strain evidence="2 3">NCTC10112</strain>
    </source>
</reference>
<feature type="domain" description="Gamma-glutamylcyclotransferase AIG2-like" evidence="1">
    <location>
        <begin position="8"/>
        <end position="107"/>
    </location>
</feature>
<name>A0A448ZXY3_METOS</name>
<dbReference type="RefSeq" id="WP_022935953.1">
    <property type="nucleotide sequence ID" value="NZ_LR214940.1"/>
</dbReference>
<proteinExistence type="predicted"/>
<dbReference type="InterPro" id="IPR013024">
    <property type="entry name" value="GGCT-like"/>
</dbReference>
<evidence type="ECO:0000313" key="2">
    <source>
        <dbReference type="EMBL" id="VEU56024.1"/>
    </source>
</evidence>
<protein>
    <recommendedName>
        <fullName evidence="1">Gamma-glutamylcyclotransferase AIG2-like domain-containing protein</fullName>
    </recommendedName>
</protein>
<gene>
    <name evidence="2" type="ORF">NCTC10112_00625</name>
</gene>
<dbReference type="Gene3D" id="3.10.490.10">
    <property type="entry name" value="Gamma-glutamyl cyclotransferase-like"/>
    <property type="match status" value="1"/>
</dbReference>
<dbReference type="Pfam" id="PF06094">
    <property type="entry name" value="GGACT"/>
    <property type="match status" value="1"/>
</dbReference>
<dbReference type="InterPro" id="IPR009288">
    <property type="entry name" value="AIG2-like_dom"/>
</dbReference>
<accession>A0A448ZXY3</accession>
<evidence type="ECO:0000259" key="1">
    <source>
        <dbReference type="Pfam" id="PF06094"/>
    </source>
</evidence>
<dbReference type="Proteomes" id="UP000290482">
    <property type="component" value="Chromosome"/>
</dbReference>
<dbReference type="AlphaFoldDB" id="A0A448ZXY3"/>
<organism evidence="2 3">
    <name type="scientific">Metamycoplasma orale</name>
    <name type="common">Mycoplasma orale</name>
    <dbReference type="NCBI Taxonomy" id="2121"/>
    <lineage>
        <taxon>Bacteria</taxon>
        <taxon>Bacillati</taxon>
        <taxon>Mycoplasmatota</taxon>
        <taxon>Mycoplasmoidales</taxon>
        <taxon>Metamycoplasmataceae</taxon>
        <taxon>Metamycoplasma</taxon>
    </lineage>
</organism>
<evidence type="ECO:0000313" key="3">
    <source>
        <dbReference type="Proteomes" id="UP000290482"/>
    </source>
</evidence>
<keyword evidence="3" id="KW-1185">Reference proteome</keyword>
<dbReference type="SUPFAM" id="SSF110857">
    <property type="entry name" value="Gamma-glutamyl cyclotransferase-like"/>
    <property type="match status" value="1"/>
</dbReference>
<dbReference type="CDD" id="cd06661">
    <property type="entry name" value="GGCT_like"/>
    <property type="match status" value="1"/>
</dbReference>